<dbReference type="AlphaFoldDB" id="A0A154WGD1"/>
<dbReference type="GO" id="GO:0016020">
    <property type="term" value="C:membrane"/>
    <property type="evidence" value="ECO:0007669"/>
    <property type="project" value="UniProtKB-SubCell"/>
</dbReference>
<evidence type="ECO:0000256" key="5">
    <source>
        <dbReference type="SAM" id="Phobius"/>
    </source>
</evidence>
<comment type="subcellular location">
    <subcellularLocation>
        <location evidence="1">Membrane</location>
        <topology evidence="1">Multi-pass membrane protein</topology>
    </subcellularLocation>
</comment>
<dbReference type="RefSeq" id="WP_067551801.1">
    <property type="nucleotide sequence ID" value="NZ_LPXN01000013.1"/>
</dbReference>
<dbReference type="PANTHER" id="PTHR11785">
    <property type="entry name" value="AMINO ACID TRANSPORTER"/>
    <property type="match status" value="1"/>
</dbReference>
<dbReference type="PANTHER" id="PTHR11785:SF512">
    <property type="entry name" value="SOBREMESA, ISOFORM B"/>
    <property type="match status" value="1"/>
</dbReference>
<dbReference type="InterPro" id="IPR050598">
    <property type="entry name" value="AminoAcid_Transporter"/>
</dbReference>
<feature type="transmembrane region" description="Helical" evidence="5">
    <location>
        <begin position="93"/>
        <end position="119"/>
    </location>
</feature>
<keyword evidence="2 5" id="KW-0812">Transmembrane</keyword>
<comment type="caution">
    <text evidence="6">The sequence shown here is derived from an EMBL/GenBank/DDBJ whole genome shotgun (WGS) entry which is preliminary data.</text>
</comment>
<feature type="transmembrane region" description="Helical" evidence="5">
    <location>
        <begin position="364"/>
        <end position="382"/>
    </location>
</feature>
<dbReference type="PIRSF" id="PIRSF006060">
    <property type="entry name" value="AA_transporter"/>
    <property type="match status" value="1"/>
</dbReference>
<evidence type="ECO:0000256" key="3">
    <source>
        <dbReference type="ARBA" id="ARBA00022989"/>
    </source>
</evidence>
<dbReference type="GO" id="GO:0015179">
    <property type="term" value="F:L-amino acid transmembrane transporter activity"/>
    <property type="evidence" value="ECO:0007669"/>
    <property type="project" value="TreeGrafter"/>
</dbReference>
<dbReference type="Proteomes" id="UP000076400">
    <property type="component" value="Unassembled WGS sequence"/>
</dbReference>
<keyword evidence="7" id="KW-1185">Reference proteome</keyword>
<feature type="transmembrane region" description="Helical" evidence="5">
    <location>
        <begin position="162"/>
        <end position="180"/>
    </location>
</feature>
<feature type="transmembrane region" description="Helical" evidence="5">
    <location>
        <begin position="196"/>
        <end position="214"/>
    </location>
</feature>
<feature type="transmembrane region" description="Helical" evidence="5">
    <location>
        <begin position="131"/>
        <end position="150"/>
    </location>
</feature>
<evidence type="ECO:0000256" key="2">
    <source>
        <dbReference type="ARBA" id="ARBA00022692"/>
    </source>
</evidence>
<evidence type="ECO:0000256" key="1">
    <source>
        <dbReference type="ARBA" id="ARBA00004141"/>
    </source>
</evidence>
<dbReference type="InterPro" id="IPR002293">
    <property type="entry name" value="AA/rel_permease1"/>
</dbReference>
<evidence type="ECO:0000313" key="7">
    <source>
        <dbReference type="Proteomes" id="UP000076400"/>
    </source>
</evidence>
<dbReference type="EMBL" id="LPXN01000013">
    <property type="protein sequence ID" value="KZD12584.1"/>
    <property type="molecule type" value="Genomic_DNA"/>
</dbReference>
<keyword evidence="3 5" id="KW-1133">Transmembrane helix</keyword>
<gene>
    <name evidence="6" type="ORF">AUP43_04330</name>
</gene>
<name>A0A154WGD1_9PROT</name>
<feature type="transmembrane region" description="Helical" evidence="5">
    <location>
        <begin position="335"/>
        <end position="352"/>
    </location>
</feature>
<feature type="transmembrane region" description="Helical" evidence="5">
    <location>
        <begin position="12"/>
        <end position="35"/>
    </location>
</feature>
<sequence>MPNPATGRASEPAATLSVLEGVAIIVAVVIGIGIFKTPSLVAANVDSEVAFIGVWVAGGLITLVGALTYAELGSAYPSAGGEYHFLSRAFGRSAGLFFAWARGAVIQTGAIAALAFVYGDYAQTLLPLGDHGAAVHAVLGVLAFTGVNILGTQPSKRTQTLFFLFLLLALAAIVVVGFNADPAPAPAVAAPESADGAAAIGMAMVLVLLTYGGWNEAAYLSGEIRDVKRTMVRVLMIGVLLIMLAYGLVNMAYLYSMGLDGLRASDAVAADLMRLAIGETGAIVLSLIVCIAALSSLNGTILTGGRAYYAIGRDVPQLRFLGAWDGRGKTPTNGLLTQAGIALALILFGAVTRDGFQAMVDYTAPVFWFFMLLVSLALFVLRRKDPDRERPFKVPFYPVLPAIFSLTCLGLLYSSLVYTGAGALIGVAMLLAGVPLLLLERQSRGRRKFSEAD</sequence>
<feature type="transmembrane region" description="Helical" evidence="5">
    <location>
        <begin position="275"/>
        <end position="297"/>
    </location>
</feature>
<reference evidence="6 7" key="1">
    <citation type="submission" date="2015-12" db="EMBL/GenBank/DDBJ databases">
        <title>Genome sequence of Oceanibaculum pacificum MCCC 1A02656.</title>
        <authorList>
            <person name="Lu L."/>
            <person name="Lai Q."/>
            <person name="Shao Z."/>
            <person name="Qian P."/>
        </authorList>
    </citation>
    <scope>NUCLEOTIDE SEQUENCE [LARGE SCALE GENOMIC DNA]</scope>
    <source>
        <strain evidence="6 7">MCCC 1A02656</strain>
    </source>
</reference>
<keyword evidence="4 5" id="KW-0472">Membrane</keyword>
<evidence type="ECO:0000313" key="6">
    <source>
        <dbReference type="EMBL" id="KZD12584.1"/>
    </source>
</evidence>
<dbReference type="STRING" id="580166.AUP43_04330"/>
<feature type="transmembrane region" description="Helical" evidence="5">
    <location>
        <begin position="50"/>
        <end position="72"/>
    </location>
</feature>
<accession>A0A154WGD1</accession>
<protein>
    <submittedName>
        <fullName evidence="6">Amino acid permease</fullName>
    </submittedName>
</protein>
<organism evidence="6 7">
    <name type="scientific">Oceanibaculum pacificum</name>
    <dbReference type="NCBI Taxonomy" id="580166"/>
    <lineage>
        <taxon>Bacteria</taxon>
        <taxon>Pseudomonadati</taxon>
        <taxon>Pseudomonadota</taxon>
        <taxon>Alphaproteobacteria</taxon>
        <taxon>Rhodospirillales</taxon>
        <taxon>Oceanibaculaceae</taxon>
        <taxon>Oceanibaculum</taxon>
    </lineage>
</organism>
<dbReference type="Gene3D" id="1.20.1740.10">
    <property type="entry name" value="Amino acid/polyamine transporter I"/>
    <property type="match status" value="1"/>
</dbReference>
<feature type="transmembrane region" description="Helical" evidence="5">
    <location>
        <begin position="394"/>
        <end position="413"/>
    </location>
</feature>
<dbReference type="Pfam" id="PF13520">
    <property type="entry name" value="AA_permease_2"/>
    <property type="match status" value="1"/>
</dbReference>
<proteinExistence type="predicted"/>
<feature type="transmembrane region" description="Helical" evidence="5">
    <location>
        <begin position="419"/>
        <end position="439"/>
    </location>
</feature>
<evidence type="ECO:0000256" key="4">
    <source>
        <dbReference type="ARBA" id="ARBA00023136"/>
    </source>
</evidence>
<feature type="transmembrane region" description="Helical" evidence="5">
    <location>
        <begin position="234"/>
        <end position="255"/>
    </location>
</feature>
<dbReference type="OrthoDB" id="9762947at2"/>